<dbReference type="PANTHER" id="PTHR20842:SF0">
    <property type="entry name" value="ALPHA-ASPARTYL DIPEPTIDASE"/>
    <property type="match status" value="1"/>
</dbReference>
<dbReference type="InterPro" id="IPR005320">
    <property type="entry name" value="Peptidase_S51"/>
</dbReference>
<evidence type="ECO:0000256" key="4">
    <source>
        <dbReference type="ARBA" id="ARBA00022825"/>
    </source>
</evidence>
<comment type="similarity">
    <text evidence="1">Belongs to the peptidase S51 family.</text>
</comment>
<evidence type="ECO:0000256" key="1">
    <source>
        <dbReference type="ARBA" id="ARBA00006534"/>
    </source>
</evidence>
<dbReference type="Proteomes" id="UP000654345">
    <property type="component" value="Unassembled WGS sequence"/>
</dbReference>
<proteinExistence type="inferred from homology"/>
<comment type="caution">
    <text evidence="5">The sequence shown here is derived from an EMBL/GenBank/DDBJ whole genome shotgun (WGS) entry which is preliminary data.</text>
</comment>
<evidence type="ECO:0000256" key="3">
    <source>
        <dbReference type="ARBA" id="ARBA00022801"/>
    </source>
</evidence>
<keyword evidence="3" id="KW-0378">Hydrolase</keyword>
<evidence type="ECO:0000313" key="5">
    <source>
        <dbReference type="EMBL" id="GHO57560.1"/>
    </source>
</evidence>
<evidence type="ECO:0008006" key="7">
    <source>
        <dbReference type="Google" id="ProtNLM"/>
    </source>
</evidence>
<gene>
    <name evidence="5" type="ORF">KSB_60350</name>
</gene>
<name>A0ABQ3UYX8_9CHLR</name>
<accession>A0ABQ3UYX8</accession>
<reference evidence="5 6" key="1">
    <citation type="journal article" date="2021" name="Int. J. Syst. Evol. Microbiol.">
        <title>Reticulibacter mediterranei gen. nov., sp. nov., within the new family Reticulibacteraceae fam. nov., and Ktedonospora formicarum gen. nov., sp. nov., Ktedonobacter robiniae sp. nov., Dictyobacter formicarum sp. nov. and Dictyobacter arantiisoli sp. nov., belonging to the class Ktedonobacteria.</title>
        <authorList>
            <person name="Yabe S."/>
            <person name="Zheng Y."/>
            <person name="Wang C.M."/>
            <person name="Sakai Y."/>
            <person name="Abe K."/>
            <person name="Yokota A."/>
            <person name="Donadio S."/>
            <person name="Cavaletti L."/>
            <person name="Monciardini P."/>
        </authorList>
    </citation>
    <scope>NUCLEOTIDE SEQUENCE [LARGE SCALE GENOMIC DNA]</scope>
    <source>
        <strain evidence="5 6">SOSP1-30</strain>
    </source>
</reference>
<dbReference type="Pfam" id="PF03575">
    <property type="entry name" value="Peptidase_S51"/>
    <property type="match status" value="1"/>
</dbReference>
<dbReference type="SUPFAM" id="SSF52317">
    <property type="entry name" value="Class I glutamine amidotransferase-like"/>
    <property type="match status" value="1"/>
</dbReference>
<dbReference type="EMBL" id="BNJG01000002">
    <property type="protein sequence ID" value="GHO57560.1"/>
    <property type="molecule type" value="Genomic_DNA"/>
</dbReference>
<sequence length="239" mass="25813">MKFLLTSCGMSNGSIRNTLVDLLGKPIAESSALCIPTAVYAYPGGAAMAYQLIRGVAASPLCELGWKSLGVLELTALPSIKEDHWVPLVQETDALLVGGGDPFYLCYWMRQSGLADLLPELARETVYVGVSGGSMVVTPISGEQYDGIDPLDPHHWRVSVMLDQADLQTGSNRALGLVDFTLYPHLDHPSMPEASLANLERWAAGVDVPVYLIDDQTALTVIDGVVEVVSEGHWKRFVS</sequence>
<keyword evidence="4" id="KW-0720">Serine protease</keyword>
<keyword evidence="2" id="KW-0645">Protease</keyword>
<organism evidence="5 6">
    <name type="scientific">Ktedonobacter robiniae</name>
    <dbReference type="NCBI Taxonomy" id="2778365"/>
    <lineage>
        <taxon>Bacteria</taxon>
        <taxon>Bacillati</taxon>
        <taxon>Chloroflexota</taxon>
        <taxon>Ktedonobacteria</taxon>
        <taxon>Ktedonobacterales</taxon>
        <taxon>Ktedonobacteraceae</taxon>
        <taxon>Ktedonobacter</taxon>
    </lineage>
</organism>
<dbReference type="RefSeq" id="WP_201373934.1">
    <property type="nucleotide sequence ID" value="NZ_BNJG01000002.1"/>
</dbReference>
<protein>
    <recommendedName>
        <fullName evidence="7">Peptidase S51</fullName>
    </recommendedName>
</protein>
<dbReference type="PANTHER" id="PTHR20842">
    <property type="entry name" value="PROTEASE S51 ALPHA-ASPARTYL DIPEPTIDASE"/>
    <property type="match status" value="1"/>
</dbReference>
<keyword evidence="6" id="KW-1185">Reference proteome</keyword>
<evidence type="ECO:0000313" key="6">
    <source>
        <dbReference type="Proteomes" id="UP000654345"/>
    </source>
</evidence>
<dbReference type="Gene3D" id="3.40.50.880">
    <property type="match status" value="1"/>
</dbReference>
<dbReference type="InterPro" id="IPR029062">
    <property type="entry name" value="Class_I_gatase-like"/>
</dbReference>
<evidence type="ECO:0000256" key="2">
    <source>
        <dbReference type="ARBA" id="ARBA00022670"/>
    </source>
</evidence>